<dbReference type="PRINTS" id="PR00811">
    <property type="entry name" value="BCTERIALGSPD"/>
</dbReference>
<proteinExistence type="inferred from homology"/>
<dbReference type="Pfam" id="PF21305">
    <property type="entry name" value="type_II_gspD_N0"/>
    <property type="match status" value="1"/>
</dbReference>
<accession>A0A3Z0PJF4</accession>
<dbReference type="GO" id="GO:0009306">
    <property type="term" value="P:protein secretion"/>
    <property type="evidence" value="ECO:0007669"/>
    <property type="project" value="InterPro"/>
</dbReference>
<dbReference type="Pfam" id="PF03958">
    <property type="entry name" value="Secretin_N"/>
    <property type="match status" value="1"/>
</dbReference>
<evidence type="ECO:0000256" key="1">
    <source>
        <dbReference type="ARBA" id="ARBA00004370"/>
    </source>
</evidence>
<dbReference type="InterPro" id="IPR049371">
    <property type="entry name" value="GspD-like_N0"/>
</dbReference>
<keyword evidence="6" id="KW-0813">Transport</keyword>
<evidence type="ECO:0000313" key="11">
    <source>
        <dbReference type="EMBL" id="EDH1145106.1"/>
    </source>
</evidence>
<keyword evidence="4" id="KW-0472">Membrane</keyword>
<name>A0A3Z0PJF4_SALET</name>
<feature type="domain" description="GspD-like N0" evidence="10">
    <location>
        <begin position="22"/>
        <end position="82"/>
    </location>
</feature>
<evidence type="ECO:0000256" key="7">
    <source>
        <dbReference type="SAM" id="SignalP"/>
    </source>
</evidence>
<comment type="caution">
    <text evidence="11">The sequence shown here is derived from an EMBL/GenBank/DDBJ whole genome shotgun (WGS) entry which is preliminary data.</text>
</comment>
<keyword evidence="3 7" id="KW-0732">Signal</keyword>
<evidence type="ECO:0000256" key="6">
    <source>
        <dbReference type="RuleBase" id="RU004004"/>
    </source>
</evidence>
<evidence type="ECO:0000259" key="10">
    <source>
        <dbReference type="Pfam" id="PF21305"/>
    </source>
</evidence>
<dbReference type="PROSITE" id="PS00875">
    <property type="entry name" value="T2SP_D"/>
    <property type="match status" value="1"/>
</dbReference>
<organism evidence="11">
    <name type="scientific">Salmonella enterica I</name>
    <dbReference type="NCBI Taxonomy" id="59201"/>
    <lineage>
        <taxon>Bacteria</taxon>
        <taxon>Pseudomonadati</taxon>
        <taxon>Pseudomonadota</taxon>
        <taxon>Gammaproteobacteria</taxon>
        <taxon>Enterobacterales</taxon>
        <taxon>Enterobacteriaceae</taxon>
        <taxon>Salmonella</taxon>
    </lineage>
</organism>
<sequence length="429" mass="45746">MKKLLASLLCVLSFQSFAIPVELNNTPVREFVSWYSKTTGKPVIISPDVKGEITVYSADVTKDELPQFFTSVLRANGFDLSPGNPAVVQKFNSNKYEYSDSFSEPVPASSYEGDVPPPTGDFFTKPEIRANLITQTYPVNNVRAKDLAPVIDIFLKGENIAGTKVYPFDGANILAVTASASQHKELAAFFPSVDVPRIQVLVESVIFETTASDGFDFSFAAGNPSGSPVAGGINTDRLTSVLSSTGGSFGIFNGNILGLSLKALETSSKSTLLSMPRILTMSGQPGIFTAGQNVPFVTGRVTGEAANVNNPFQTIERHDVGISLKVVPVVTPGGLLIMDVSTNADSISDSQTASDIITNTRSISTTVQLKSGQTVLLGGMVDNRESDSDSSVPWVSKIPLIGALFTSKSSNANKRTLYILIRARVVNLL</sequence>
<dbReference type="InterPro" id="IPR005644">
    <property type="entry name" value="NolW-like"/>
</dbReference>
<dbReference type="InterPro" id="IPR050810">
    <property type="entry name" value="Bact_Secretion_Sys_Channel"/>
</dbReference>
<feature type="domain" description="Type II/III secretion system secretin-like" evidence="8">
    <location>
        <begin position="263"/>
        <end position="426"/>
    </location>
</feature>
<dbReference type="PANTHER" id="PTHR30332:SF24">
    <property type="entry name" value="SECRETIN GSPD-RELATED"/>
    <property type="match status" value="1"/>
</dbReference>
<comment type="similarity">
    <text evidence="5">Belongs to the bacterial secretin family.</text>
</comment>
<gene>
    <name evidence="11" type="ORF">GCY10_05330</name>
</gene>
<dbReference type="InterPro" id="IPR001775">
    <property type="entry name" value="GspD/PilQ"/>
</dbReference>
<feature type="domain" description="NolW-like" evidence="9">
    <location>
        <begin position="134"/>
        <end position="199"/>
    </location>
</feature>
<dbReference type="GO" id="GO:0009279">
    <property type="term" value="C:cell outer membrane"/>
    <property type="evidence" value="ECO:0007669"/>
    <property type="project" value="UniProtKB-SubCell"/>
</dbReference>
<dbReference type="Pfam" id="PF00263">
    <property type="entry name" value="Secretin"/>
    <property type="match status" value="1"/>
</dbReference>
<dbReference type="Gene3D" id="3.55.50.30">
    <property type="match status" value="1"/>
</dbReference>
<dbReference type="EMBL" id="AAMGLJ010000003">
    <property type="protein sequence ID" value="EDH1145106.1"/>
    <property type="molecule type" value="Genomic_DNA"/>
</dbReference>
<evidence type="ECO:0000256" key="5">
    <source>
        <dbReference type="RuleBase" id="RU004003"/>
    </source>
</evidence>
<dbReference type="PANTHER" id="PTHR30332">
    <property type="entry name" value="PROBABLE GENERAL SECRETION PATHWAY PROTEIN D"/>
    <property type="match status" value="1"/>
</dbReference>
<evidence type="ECO:0000259" key="9">
    <source>
        <dbReference type="Pfam" id="PF03958"/>
    </source>
</evidence>
<dbReference type="PRINTS" id="PR01032">
    <property type="entry name" value="PHAGEIV"/>
</dbReference>
<reference evidence="11" key="1">
    <citation type="submission" date="2019-10" db="EMBL/GenBank/DDBJ databases">
        <authorList>
            <person name="Ashton P.M."/>
            <person name="Dallman T."/>
            <person name="Nair S."/>
            <person name="De Pinna E."/>
            <person name="Peters T."/>
            <person name="Grant K."/>
        </authorList>
    </citation>
    <scope>NUCLEOTIDE SEQUENCE</scope>
    <source>
        <strain evidence="11">821064</strain>
    </source>
</reference>
<dbReference type="Gene3D" id="3.30.1370.120">
    <property type="match status" value="1"/>
</dbReference>
<evidence type="ECO:0000256" key="4">
    <source>
        <dbReference type="ARBA" id="ARBA00023136"/>
    </source>
</evidence>
<evidence type="ECO:0000256" key="2">
    <source>
        <dbReference type="ARBA" id="ARBA00022692"/>
    </source>
</evidence>
<dbReference type="InterPro" id="IPR038591">
    <property type="entry name" value="NolW-like_sf"/>
</dbReference>
<dbReference type="GO" id="GO:0015627">
    <property type="term" value="C:type II protein secretion system complex"/>
    <property type="evidence" value="ECO:0007669"/>
    <property type="project" value="TreeGrafter"/>
</dbReference>
<protein>
    <submittedName>
        <fullName evidence="11">General secretion pathway protein GspD</fullName>
    </submittedName>
</protein>
<dbReference type="AlphaFoldDB" id="A0A3Z0PJF4"/>
<feature type="chain" id="PRO_5030089417" evidence="7">
    <location>
        <begin position="19"/>
        <end position="429"/>
    </location>
</feature>
<feature type="signal peptide" evidence="7">
    <location>
        <begin position="1"/>
        <end position="18"/>
    </location>
</feature>
<dbReference type="InterPro" id="IPR004846">
    <property type="entry name" value="T2SS/T3SS_dom"/>
</dbReference>
<comment type="subcellular location">
    <subcellularLocation>
        <location evidence="6">Cell outer membrane</location>
    </subcellularLocation>
    <subcellularLocation>
        <location evidence="1">Membrane</location>
    </subcellularLocation>
</comment>
<keyword evidence="2" id="KW-0812">Transmembrane</keyword>
<evidence type="ECO:0000259" key="8">
    <source>
        <dbReference type="Pfam" id="PF00263"/>
    </source>
</evidence>
<dbReference type="InterPro" id="IPR004845">
    <property type="entry name" value="T2SS_GspD_CS"/>
</dbReference>
<evidence type="ECO:0000256" key="3">
    <source>
        <dbReference type="ARBA" id="ARBA00022729"/>
    </source>
</evidence>